<feature type="transmembrane region" description="Helical" evidence="1">
    <location>
        <begin position="61"/>
        <end position="79"/>
    </location>
</feature>
<keyword evidence="1" id="KW-1133">Transmembrane helix</keyword>
<dbReference type="Gene3D" id="1.20.120.1630">
    <property type="match status" value="1"/>
</dbReference>
<keyword evidence="1" id="KW-0812">Transmembrane</keyword>
<organism evidence="2">
    <name type="scientific">Neobodo designis</name>
    <name type="common">Flagellated protozoan</name>
    <name type="synonym">Bodo designis</name>
    <dbReference type="NCBI Taxonomy" id="312471"/>
    <lineage>
        <taxon>Eukaryota</taxon>
        <taxon>Discoba</taxon>
        <taxon>Euglenozoa</taxon>
        <taxon>Kinetoplastea</taxon>
        <taxon>Metakinetoplastina</taxon>
        <taxon>Neobodonida</taxon>
        <taxon>Neobodo</taxon>
    </lineage>
</organism>
<feature type="transmembrane region" description="Helical" evidence="1">
    <location>
        <begin position="177"/>
        <end position="195"/>
    </location>
</feature>
<dbReference type="InterPro" id="IPR010721">
    <property type="entry name" value="UstE-like"/>
</dbReference>
<evidence type="ECO:0000256" key="1">
    <source>
        <dbReference type="SAM" id="Phobius"/>
    </source>
</evidence>
<sequence length="328" mass="36726">MSFAVVLQPFAELGTCLMSAAPAACAPAAAAPPVVASGILAFGIGVLCYVLSCLTGNDSWVDRLWSIVPPAHMWFYVWYTKTPLFTSTASGTVLPTAYGGYALVATVWGIRLTFNFWRRGGYQPGGEDYRWEHVRSWPVWKNRVLWHLFSFGFISVFQQWLLWAITLPVLSREPRKVAAPVDLGIMVATLTFILIETIADQQQWNFQNEKRDNKPRRAELADDYKRGFLTHGLFARSRHPNVWAEQQIWTTIYAASMITYGPANWFGLGCLALVLLTVRSCALTEQLSAAKYPAYRAYARAVPMLVPATRSTTEPLKASFAKLETKSK</sequence>
<dbReference type="Pfam" id="PF06966">
    <property type="entry name" value="DUF1295"/>
    <property type="match status" value="1"/>
</dbReference>
<accession>A0A7S1QWY3</accession>
<evidence type="ECO:0000313" key="2">
    <source>
        <dbReference type="EMBL" id="CAD9150536.1"/>
    </source>
</evidence>
<name>A0A7S1QWY3_NEODS</name>
<proteinExistence type="predicted"/>
<feature type="transmembrane region" description="Helical" evidence="1">
    <location>
        <begin position="35"/>
        <end position="54"/>
    </location>
</feature>
<feature type="transmembrane region" description="Helical" evidence="1">
    <location>
        <begin position="99"/>
        <end position="117"/>
    </location>
</feature>
<dbReference type="PANTHER" id="PTHR32251:SF23">
    <property type="entry name" value="3-OXO-5-ALPHA-STEROID 4-DEHYDROGENASE (DUF1295)"/>
    <property type="match status" value="1"/>
</dbReference>
<evidence type="ECO:0008006" key="3">
    <source>
        <dbReference type="Google" id="ProtNLM"/>
    </source>
</evidence>
<reference evidence="2" key="1">
    <citation type="submission" date="2021-01" db="EMBL/GenBank/DDBJ databases">
        <authorList>
            <person name="Corre E."/>
            <person name="Pelletier E."/>
            <person name="Niang G."/>
            <person name="Scheremetjew M."/>
            <person name="Finn R."/>
            <person name="Kale V."/>
            <person name="Holt S."/>
            <person name="Cochrane G."/>
            <person name="Meng A."/>
            <person name="Brown T."/>
            <person name="Cohen L."/>
        </authorList>
    </citation>
    <scope>NUCLEOTIDE SEQUENCE</scope>
    <source>
        <strain evidence="2">CCAP 1951/1</strain>
    </source>
</reference>
<keyword evidence="1" id="KW-0472">Membrane</keyword>
<gene>
    <name evidence="2" type="ORF">NDES1114_LOCUS32577</name>
</gene>
<dbReference type="EMBL" id="HBGF01048745">
    <property type="protein sequence ID" value="CAD9150536.1"/>
    <property type="molecule type" value="Transcribed_RNA"/>
</dbReference>
<feature type="transmembrane region" description="Helical" evidence="1">
    <location>
        <begin position="144"/>
        <end position="165"/>
    </location>
</feature>
<protein>
    <recommendedName>
        <fullName evidence="3">Steroid 5-alpha reductase C-terminal domain-containing protein</fullName>
    </recommendedName>
</protein>
<dbReference type="PANTHER" id="PTHR32251">
    <property type="entry name" value="3-OXO-5-ALPHA-STEROID 4-DEHYDROGENASE"/>
    <property type="match status" value="1"/>
</dbReference>
<dbReference type="AlphaFoldDB" id="A0A7S1QWY3"/>
<dbReference type="GO" id="GO:0016020">
    <property type="term" value="C:membrane"/>
    <property type="evidence" value="ECO:0007669"/>
    <property type="project" value="TreeGrafter"/>
</dbReference>